<dbReference type="InterPro" id="IPR044660">
    <property type="entry name" value="IBH1-like"/>
</dbReference>
<protein>
    <submittedName>
        <fullName evidence="5">Transcription factor IBH1-like</fullName>
    </submittedName>
</protein>
<dbReference type="Proteomes" id="UP000813463">
    <property type="component" value="Chromosome 5"/>
</dbReference>
<evidence type="ECO:0000256" key="3">
    <source>
        <dbReference type="SAM" id="MobiDB-lite"/>
    </source>
</evidence>
<organism evidence="4 5">
    <name type="scientific">Spinacia oleracea</name>
    <name type="common">Spinach</name>
    <dbReference type="NCBI Taxonomy" id="3562"/>
    <lineage>
        <taxon>Eukaryota</taxon>
        <taxon>Viridiplantae</taxon>
        <taxon>Streptophyta</taxon>
        <taxon>Embryophyta</taxon>
        <taxon>Tracheophyta</taxon>
        <taxon>Spermatophyta</taxon>
        <taxon>Magnoliopsida</taxon>
        <taxon>eudicotyledons</taxon>
        <taxon>Gunneridae</taxon>
        <taxon>Pentapetalae</taxon>
        <taxon>Caryophyllales</taxon>
        <taxon>Chenopodiaceae</taxon>
        <taxon>Chenopodioideae</taxon>
        <taxon>Anserineae</taxon>
        <taxon>Spinacia</taxon>
    </lineage>
</organism>
<name>A0A9R0J133_SPIOL</name>
<keyword evidence="4" id="KW-1185">Reference proteome</keyword>
<gene>
    <name evidence="5" type="primary">LOC110797292</name>
</gene>
<reference evidence="4" key="1">
    <citation type="journal article" date="2021" name="Nat. Commun.">
        <title>Genomic analyses provide insights into spinach domestication and the genetic basis of agronomic traits.</title>
        <authorList>
            <person name="Cai X."/>
            <person name="Sun X."/>
            <person name="Xu C."/>
            <person name="Sun H."/>
            <person name="Wang X."/>
            <person name="Ge C."/>
            <person name="Zhang Z."/>
            <person name="Wang Q."/>
            <person name="Fei Z."/>
            <person name="Jiao C."/>
            <person name="Wang Q."/>
        </authorList>
    </citation>
    <scope>NUCLEOTIDE SEQUENCE [LARGE SCALE GENOMIC DNA]</scope>
    <source>
        <strain evidence="4">cv. Varoflay</strain>
    </source>
</reference>
<keyword evidence="1" id="KW-0805">Transcription regulation</keyword>
<evidence type="ECO:0000313" key="4">
    <source>
        <dbReference type="Proteomes" id="UP000813463"/>
    </source>
</evidence>
<dbReference type="RefSeq" id="XP_021858080.2">
    <property type="nucleotide sequence ID" value="XM_022002388.2"/>
</dbReference>
<sequence length="106" mass="12118">MAAAVGPRRAWSRAVLSKIRLSRRRRGLVRREIVIASRRKHHRGPARGETTRRRHGGAQELRELVPGGETMDYQNLLDETAHYVKCLTTQVKVMRSIVNYCSTPVN</sequence>
<dbReference type="GeneID" id="110797292"/>
<reference evidence="5" key="2">
    <citation type="submission" date="2025-08" db="UniProtKB">
        <authorList>
            <consortium name="RefSeq"/>
        </authorList>
    </citation>
    <scope>IDENTIFICATION</scope>
    <source>
        <tissue evidence="5">Leaf</tissue>
    </source>
</reference>
<evidence type="ECO:0000256" key="1">
    <source>
        <dbReference type="ARBA" id="ARBA00023015"/>
    </source>
</evidence>
<dbReference type="PANTHER" id="PTHR33124">
    <property type="entry name" value="TRANSCRIPTION FACTOR IBH1-LIKE 1"/>
    <property type="match status" value="1"/>
</dbReference>
<dbReference type="PANTHER" id="PTHR33124:SF40">
    <property type="entry name" value="TRANSCRIPTION FACTOR IBH1"/>
    <property type="match status" value="1"/>
</dbReference>
<feature type="region of interest" description="Disordered" evidence="3">
    <location>
        <begin position="37"/>
        <end position="57"/>
    </location>
</feature>
<proteinExistence type="predicted"/>
<accession>A0A9R0J133</accession>
<evidence type="ECO:0000256" key="2">
    <source>
        <dbReference type="ARBA" id="ARBA00023163"/>
    </source>
</evidence>
<evidence type="ECO:0000313" key="5">
    <source>
        <dbReference type="RefSeq" id="XP_021858080.2"/>
    </source>
</evidence>
<keyword evidence="2" id="KW-0804">Transcription</keyword>